<dbReference type="SUPFAM" id="SSF51905">
    <property type="entry name" value="FAD/NAD(P)-binding domain"/>
    <property type="match status" value="1"/>
</dbReference>
<evidence type="ECO:0000256" key="2">
    <source>
        <dbReference type="ARBA" id="ARBA00022630"/>
    </source>
</evidence>
<comment type="cofactor">
    <cofactor evidence="1">
        <name>FAD</name>
        <dbReference type="ChEBI" id="CHEBI:57692"/>
    </cofactor>
</comment>
<evidence type="ECO:0000259" key="4">
    <source>
        <dbReference type="Pfam" id="PF01134"/>
    </source>
</evidence>
<dbReference type="PANTHER" id="PTHR11806">
    <property type="entry name" value="GLUCOSE INHIBITED DIVISION PROTEIN A"/>
    <property type="match status" value="1"/>
</dbReference>
<name>A0A395IPT6_9HELO</name>
<dbReference type="InterPro" id="IPR036188">
    <property type="entry name" value="FAD/NAD-bd_sf"/>
</dbReference>
<dbReference type="Pfam" id="PF01134">
    <property type="entry name" value="GIDA"/>
    <property type="match status" value="1"/>
</dbReference>
<dbReference type="InterPro" id="IPR040131">
    <property type="entry name" value="MnmG_N"/>
</dbReference>
<dbReference type="GO" id="GO:0002098">
    <property type="term" value="P:tRNA wobble uridine modification"/>
    <property type="evidence" value="ECO:0007669"/>
    <property type="project" value="TreeGrafter"/>
</dbReference>
<gene>
    <name evidence="5" type="ORF">DID88_004863</name>
</gene>
<comment type="caution">
    <text evidence="5">The sequence shown here is derived from an EMBL/GenBank/DDBJ whole genome shotgun (WGS) entry which is preliminary data.</text>
</comment>
<sequence length="286" mass="30464">MNRSLTVAYGRSLLRSLASNRLLQKKSFASVATNTRPYDVVVIGGGHAGAEACAGAARSGARTALITPKLENIGVCSCNPSFGGIGKGTMLREVDALDGVAGRIIDKAGVQFKVLNRKKGPAVWGPRAQIDRDLYKKHMRDELEAYSNLSIVTGSVADIIVSKEGEAQSGKITGVRLESGEIIPTEQVVITTGTFLGGEIHIGLECYPAGRMGEAATFGLSKSLKDAGFTLGRLKTGTPPRLLKGSIDFKNLAVQPGDQPPTPFSYLNETVSVQEQLFCHATYIRR</sequence>
<dbReference type="OrthoDB" id="3329at2759"/>
<reference evidence="5 6" key="1">
    <citation type="submission" date="2018-06" db="EMBL/GenBank/DDBJ databases">
        <title>Genome Sequence of the Brown Rot Fungal Pathogen Monilinia fructigena.</title>
        <authorList>
            <person name="Landi L."/>
            <person name="De Miccolis Angelini R.M."/>
            <person name="Pollastro S."/>
            <person name="Abate D."/>
            <person name="Faretra F."/>
            <person name="Romanazzi G."/>
        </authorList>
    </citation>
    <scope>NUCLEOTIDE SEQUENCE [LARGE SCALE GENOMIC DNA]</scope>
    <source>
        <strain evidence="5 6">Mfrg269</strain>
    </source>
</reference>
<keyword evidence="3" id="KW-0274">FAD</keyword>
<dbReference type="InterPro" id="IPR002218">
    <property type="entry name" value="MnmG-rel"/>
</dbReference>
<organism evidence="5 6">
    <name type="scientific">Monilinia fructigena</name>
    <dbReference type="NCBI Taxonomy" id="38457"/>
    <lineage>
        <taxon>Eukaryota</taxon>
        <taxon>Fungi</taxon>
        <taxon>Dikarya</taxon>
        <taxon>Ascomycota</taxon>
        <taxon>Pezizomycotina</taxon>
        <taxon>Leotiomycetes</taxon>
        <taxon>Helotiales</taxon>
        <taxon>Sclerotiniaceae</taxon>
        <taxon>Monilinia</taxon>
    </lineage>
</organism>
<evidence type="ECO:0000256" key="3">
    <source>
        <dbReference type="ARBA" id="ARBA00022827"/>
    </source>
</evidence>
<keyword evidence="2" id="KW-0285">Flavoprotein</keyword>
<dbReference type="Gene3D" id="3.50.50.60">
    <property type="entry name" value="FAD/NAD(P)-binding domain"/>
    <property type="match status" value="1"/>
</dbReference>
<dbReference type="GO" id="GO:0030488">
    <property type="term" value="P:tRNA methylation"/>
    <property type="evidence" value="ECO:0007669"/>
    <property type="project" value="TreeGrafter"/>
</dbReference>
<protein>
    <recommendedName>
        <fullName evidence="4">MnmG N-terminal domain-containing protein</fullName>
    </recommendedName>
</protein>
<evidence type="ECO:0000313" key="5">
    <source>
        <dbReference type="EMBL" id="RAL62297.1"/>
    </source>
</evidence>
<proteinExistence type="predicted"/>
<dbReference type="AlphaFoldDB" id="A0A395IPT6"/>
<accession>A0A395IPT6</accession>
<feature type="domain" description="MnmG N-terminal" evidence="4">
    <location>
        <begin position="39"/>
        <end position="284"/>
    </location>
</feature>
<dbReference type="EMBL" id="QKRW01000025">
    <property type="protein sequence ID" value="RAL62297.1"/>
    <property type="molecule type" value="Genomic_DNA"/>
</dbReference>
<dbReference type="PRINTS" id="PR00411">
    <property type="entry name" value="PNDRDTASEI"/>
</dbReference>
<keyword evidence="6" id="KW-1185">Reference proteome</keyword>
<dbReference type="PANTHER" id="PTHR11806:SF0">
    <property type="entry name" value="PROTEIN MTO1 HOMOLOG, MITOCHONDRIAL"/>
    <property type="match status" value="1"/>
</dbReference>
<dbReference type="Proteomes" id="UP000249056">
    <property type="component" value="Unassembled WGS sequence"/>
</dbReference>
<evidence type="ECO:0000313" key="6">
    <source>
        <dbReference type="Proteomes" id="UP000249056"/>
    </source>
</evidence>
<dbReference type="GO" id="GO:0050660">
    <property type="term" value="F:flavin adenine dinucleotide binding"/>
    <property type="evidence" value="ECO:0007669"/>
    <property type="project" value="InterPro"/>
</dbReference>
<evidence type="ECO:0000256" key="1">
    <source>
        <dbReference type="ARBA" id="ARBA00001974"/>
    </source>
</evidence>
<dbReference type="FunFam" id="3.50.50.60:FF:000146">
    <property type="entry name" value="Mitochondrial translation optimization protein (Mto1)"/>
    <property type="match status" value="1"/>
</dbReference>